<accession>A0A7Y3SXL1</accession>
<name>A0A7Y3SXL1_9CLOT</name>
<evidence type="ECO:0000259" key="3">
    <source>
        <dbReference type="PROSITE" id="PS50977"/>
    </source>
</evidence>
<dbReference type="Pfam" id="PF00440">
    <property type="entry name" value="TetR_N"/>
    <property type="match status" value="1"/>
</dbReference>
<proteinExistence type="predicted"/>
<comment type="caution">
    <text evidence="4">The sequence shown here is derived from an EMBL/GenBank/DDBJ whole genome shotgun (WGS) entry which is preliminary data.</text>
</comment>
<evidence type="ECO:0000313" key="4">
    <source>
        <dbReference type="EMBL" id="NNU77027.1"/>
    </source>
</evidence>
<evidence type="ECO:0000313" key="5">
    <source>
        <dbReference type="Proteomes" id="UP000531659"/>
    </source>
</evidence>
<reference evidence="4 5" key="1">
    <citation type="submission" date="2020-05" db="EMBL/GenBank/DDBJ databases">
        <title>Complete genome of Clostridium estertheticum subspecies estertheticum, isolated from Vacuum packed lamb meat from New Zealand imported to Switzerland.</title>
        <authorList>
            <person name="Wambui J."/>
            <person name="Stevens M.J.A."/>
            <person name="Stephan R."/>
        </authorList>
    </citation>
    <scope>NUCLEOTIDE SEQUENCE [LARGE SCALE GENOMIC DNA]</scope>
    <source>
        <strain evidence="4 5">CEST001</strain>
    </source>
</reference>
<dbReference type="SUPFAM" id="SSF46689">
    <property type="entry name" value="Homeodomain-like"/>
    <property type="match status" value="1"/>
</dbReference>
<dbReference type="AlphaFoldDB" id="A0A7Y3SXL1"/>
<dbReference type="InterPro" id="IPR009057">
    <property type="entry name" value="Homeodomain-like_sf"/>
</dbReference>
<sequence>MNKFEIRTNKKKEAILQAALDLFRRNGFVNTNIKNIAALAKVSQVSIYNYFGSKNLLVKEAISSIMDDMIKTADEILSQPLSFHEKVKKALSLCSEDIGNLIEGFFSVAALEDPQMVQAIVDTLKDKKNQLYRKYIEFGKADACIDTSIPTETILNFLNAIDYTSNTTVNSDHNANNREDMLKLVLYGLLIHKELS</sequence>
<feature type="DNA-binding region" description="H-T-H motif" evidence="2">
    <location>
        <begin position="32"/>
        <end position="51"/>
    </location>
</feature>
<organism evidence="4 5">
    <name type="scientific">Clostridium estertheticum</name>
    <dbReference type="NCBI Taxonomy" id="238834"/>
    <lineage>
        <taxon>Bacteria</taxon>
        <taxon>Bacillati</taxon>
        <taxon>Bacillota</taxon>
        <taxon>Clostridia</taxon>
        <taxon>Eubacteriales</taxon>
        <taxon>Clostridiaceae</taxon>
        <taxon>Clostridium</taxon>
    </lineage>
</organism>
<gene>
    <name evidence="4" type="ORF">HLQ16_13895</name>
</gene>
<dbReference type="PANTHER" id="PTHR43479">
    <property type="entry name" value="ACREF/ENVCD OPERON REPRESSOR-RELATED"/>
    <property type="match status" value="1"/>
</dbReference>
<dbReference type="PANTHER" id="PTHR43479:SF21">
    <property type="entry name" value="TRANSCRIPTIONAL REGULATOR, TETR FAMILY"/>
    <property type="match status" value="1"/>
</dbReference>
<dbReference type="PROSITE" id="PS50977">
    <property type="entry name" value="HTH_TETR_2"/>
    <property type="match status" value="1"/>
</dbReference>
<dbReference type="GO" id="GO:0003677">
    <property type="term" value="F:DNA binding"/>
    <property type="evidence" value="ECO:0007669"/>
    <property type="project" value="UniProtKB-UniRule"/>
</dbReference>
<dbReference type="PRINTS" id="PR00455">
    <property type="entry name" value="HTHTETR"/>
</dbReference>
<evidence type="ECO:0000256" key="1">
    <source>
        <dbReference type="ARBA" id="ARBA00023125"/>
    </source>
</evidence>
<dbReference type="InterPro" id="IPR050624">
    <property type="entry name" value="HTH-type_Tx_Regulator"/>
</dbReference>
<feature type="domain" description="HTH tetR-type" evidence="3">
    <location>
        <begin position="9"/>
        <end position="69"/>
    </location>
</feature>
<dbReference type="InterPro" id="IPR001647">
    <property type="entry name" value="HTH_TetR"/>
</dbReference>
<dbReference type="Gene3D" id="1.10.357.10">
    <property type="entry name" value="Tetracycline Repressor, domain 2"/>
    <property type="match status" value="1"/>
</dbReference>
<keyword evidence="1 2" id="KW-0238">DNA-binding</keyword>
<dbReference type="RefSeq" id="WP_171297716.1">
    <property type="nucleotide sequence ID" value="NZ_CP087098.1"/>
</dbReference>
<dbReference type="Proteomes" id="UP000531659">
    <property type="component" value="Unassembled WGS sequence"/>
</dbReference>
<dbReference type="EMBL" id="JABEYB010000010">
    <property type="protein sequence ID" value="NNU77027.1"/>
    <property type="molecule type" value="Genomic_DNA"/>
</dbReference>
<evidence type="ECO:0000256" key="2">
    <source>
        <dbReference type="PROSITE-ProRule" id="PRU00335"/>
    </source>
</evidence>
<protein>
    <submittedName>
        <fullName evidence="4">TetR/AcrR family transcriptional regulator</fullName>
    </submittedName>
</protein>